<dbReference type="AlphaFoldDB" id="A0A317VJ04"/>
<comment type="caution">
    <text evidence="6">The sequence shown here is derived from an EMBL/GenBank/DDBJ whole genome shotgun (WGS) entry which is preliminary data.</text>
</comment>
<keyword evidence="2" id="KW-0732">Signal</keyword>
<proteinExistence type="predicted"/>
<dbReference type="STRING" id="1448321.A0A317VJ04"/>
<feature type="region of interest" description="Disordered" evidence="4">
    <location>
        <begin position="165"/>
        <end position="184"/>
    </location>
</feature>
<dbReference type="SMART" id="SM00257">
    <property type="entry name" value="LysM"/>
    <property type="match status" value="3"/>
</dbReference>
<keyword evidence="1" id="KW-0147">Chitin-binding</keyword>
<evidence type="ECO:0000256" key="1">
    <source>
        <dbReference type="ARBA" id="ARBA00022669"/>
    </source>
</evidence>
<dbReference type="RefSeq" id="XP_025396672.1">
    <property type="nucleotide sequence ID" value="XM_025538893.1"/>
</dbReference>
<feature type="non-terminal residue" evidence="6">
    <location>
        <position position="1"/>
    </location>
</feature>
<evidence type="ECO:0000256" key="3">
    <source>
        <dbReference type="ARBA" id="ARBA00023026"/>
    </source>
</evidence>
<dbReference type="InterPro" id="IPR052210">
    <property type="entry name" value="LysM1-like"/>
</dbReference>
<keyword evidence="3" id="KW-0843">Virulence</keyword>
<gene>
    <name evidence="6" type="ORF">BO70DRAFT_259081</name>
</gene>
<sequence length="241" mass="24446">TPCAAGDTCDKIAAEFGITEAEFLAWNPAISSDCSSGLWVDEDYCVGVRSNSTTATTTSSSGSISTASTATITSASAPSTSASATESSSSVTPPAPTQSGIPSNCDKYYVAQSGDDCATIAAEYDITEAEFLDWNPAISSDCTSGLWVDEAYCVGVSGSSSSATATSTSASVSSSTTSVVPPGPTQSGIASNCDEYYIAQSGDTCAAIEAKFGITKAEFLAWNPAVSSDCTTGFWADEAYC</sequence>
<dbReference type="VEuPathDB" id="FungiDB:BO70DRAFT_259081"/>
<evidence type="ECO:0000256" key="2">
    <source>
        <dbReference type="ARBA" id="ARBA00022729"/>
    </source>
</evidence>
<protein>
    <recommendedName>
        <fullName evidence="5">LysM domain-containing protein</fullName>
    </recommendedName>
</protein>
<dbReference type="SUPFAM" id="SSF54106">
    <property type="entry name" value="LysM domain"/>
    <property type="match status" value="3"/>
</dbReference>
<dbReference type="EMBL" id="MSFL01000025">
    <property type="protein sequence ID" value="PWY73018.1"/>
    <property type="molecule type" value="Genomic_DNA"/>
</dbReference>
<organism evidence="6 7">
    <name type="scientific">Aspergillus heteromorphus CBS 117.55</name>
    <dbReference type="NCBI Taxonomy" id="1448321"/>
    <lineage>
        <taxon>Eukaryota</taxon>
        <taxon>Fungi</taxon>
        <taxon>Dikarya</taxon>
        <taxon>Ascomycota</taxon>
        <taxon>Pezizomycotina</taxon>
        <taxon>Eurotiomycetes</taxon>
        <taxon>Eurotiomycetidae</taxon>
        <taxon>Eurotiales</taxon>
        <taxon>Aspergillaceae</taxon>
        <taxon>Aspergillus</taxon>
        <taxon>Aspergillus subgen. Circumdati</taxon>
    </lineage>
</organism>
<dbReference type="GeneID" id="37061130"/>
<feature type="domain" description="LysM" evidence="5">
    <location>
        <begin position="1"/>
        <end position="46"/>
    </location>
</feature>
<dbReference type="Pfam" id="PF01476">
    <property type="entry name" value="LysM"/>
    <property type="match status" value="3"/>
</dbReference>
<dbReference type="InterPro" id="IPR036779">
    <property type="entry name" value="LysM_dom_sf"/>
</dbReference>
<feature type="compositionally biased region" description="Low complexity" evidence="4">
    <location>
        <begin position="75"/>
        <end position="92"/>
    </location>
</feature>
<evidence type="ECO:0000256" key="4">
    <source>
        <dbReference type="SAM" id="MobiDB-lite"/>
    </source>
</evidence>
<keyword evidence="7" id="KW-1185">Reference proteome</keyword>
<feature type="domain" description="LysM" evidence="5">
    <location>
        <begin position="195"/>
        <end position="241"/>
    </location>
</feature>
<dbReference type="GO" id="GO:0008061">
    <property type="term" value="F:chitin binding"/>
    <property type="evidence" value="ECO:0007669"/>
    <property type="project" value="UniProtKB-KW"/>
</dbReference>
<name>A0A317VJ04_9EURO</name>
<dbReference type="PROSITE" id="PS51782">
    <property type="entry name" value="LYSM"/>
    <property type="match status" value="3"/>
</dbReference>
<feature type="domain" description="LysM" evidence="5">
    <location>
        <begin position="107"/>
        <end position="154"/>
    </location>
</feature>
<evidence type="ECO:0000259" key="5">
    <source>
        <dbReference type="PROSITE" id="PS51782"/>
    </source>
</evidence>
<evidence type="ECO:0000313" key="6">
    <source>
        <dbReference type="EMBL" id="PWY73018.1"/>
    </source>
</evidence>
<feature type="region of interest" description="Disordered" evidence="4">
    <location>
        <begin position="75"/>
        <end position="99"/>
    </location>
</feature>
<dbReference type="PANTHER" id="PTHR34997:SF2">
    <property type="entry name" value="LYSM DOMAIN-CONTAINING PROTEIN-RELATED"/>
    <property type="match status" value="1"/>
</dbReference>
<accession>A0A317VJ04</accession>
<dbReference type="Proteomes" id="UP000247233">
    <property type="component" value="Unassembled WGS sequence"/>
</dbReference>
<dbReference type="Gene3D" id="3.10.350.10">
    <property type="entry name" value="LysM domain"/>
    <property type="match status" value="3"/>
</dbReference>
<feature type="non-terminal residue" evidence="6">
    <location>
        <position position="241"/>
    </location>
</feature>
<feature type="compositionally biased region" description="Low complexity" evidence="4">
    <location>
        <begin position="165"/>
        <end position="180"/>
    </location>
</feature>
<evidence type="ECO:0000313" key="7">
    <source>
        <dbReference type="Proteomes" id="UP000247233"/>
    </source>
</evidence>
<dbReference type="CDD" id="cd00118">
    <property type="entry name" value="LysM"/>
    <property type="match status" value="3"/>
</dbReference>
<reference evidence="6 7" key="1">
    <citation type="submission" date="2016-12" db="EMBL/GenBank/DDBJ databases">
        <title>The genomes of Aspergillus section Nigri reveals drivers in fungal speciation.</title>
        <authorList>
            <consortium name="DOE Joint Genome Institute"/>
            <person name="Vesth T.C."/>
            <person name="Nybo J."/>
            <person name="Theobald S."/>
            <person name="Brandl J."/>
            <person name="Frisvad J.C."/>
            <person name="Nielsen K.F."/>
            <person name="Lyhne E.K."/>
            <person name="Kogle M.E."/>
            <person name="Kuo A."/>
            <person name="Riley R."/>
            <person name="Clum A."/>
            <person name="Nolan M."/>
            <person name="Lipzen A."/>
            <person name="Salamov A."/>
            <person name="Henrissat B."/>
            <person name="Wiebenga A."/>
            <person name="De Vries R.P."/>
            <person name="Grigoriev I.V."/>
            <person name="Mortensen U.H."/>
            <person name="Andersen M.R."/>
            <person name="Baker S.E."/>
        </authorList>
    </citation>
    <scope>NUCLEOTIDE SEQUENCE [LARGE SCALE GENOMIC DNA]</scope>
    <source>
        <strain evidence="6 7">CBS 117.55</strain>
    </source>
</reference>
<dbReference type="InterPro" id="IPR018392">
    <property type="entry name" value="LysM"/>
</dbReference>
<dbReference type="OrthoDB" id="2281372at2759"/>
<dbReference type="PANTHER" id="PTHR34997">
    <property type="entry name" value="AM15"/>
    <property type="match status" value="1"/>
</dbReference>